<gene>
    <name evidence="6" type="primary">kstD</name>
    <name evidence="6" type="ORF">NCTC11820_00638</name>
</gene>
<accession>A0A2X2Y912</accession>
<evidence type="ECO:0000313" key="7">
    <source>
        <dbReference type="Proteomes" id="UP000250245"/>
    </source>
</evidence>
<dbReference type="AlphaFoldDB" id="A0A2X2Y912"/>
<dbReference type="OMA" id="HNEQMRV"/>
<feature type="domain" description="FAD-dependent oxidoreductase 2 FAD-binding" evidence="5">
    <location>
        <begin position="21"/>
        <end position="574"/>
    </location>
</feature>
<keyword evidence="3" id="KW-0274">FAD</keyword>
<organism evidence="6 7">
    <name type="scientific">Mobiluncus curtisii</name>
    <dbReference type="NCBI Taxonomy" id="2051"/>
    <lineage>
        <taxon>Bacteria</taxon>
        <taxon>Bacillati</taxon>
        <taxon>Actinomycetota</taxon>
        <taxon>Actinomycetes</taxon>
        <taxon>Actinomycetales</taxon>
        <taxon>Actinomycetaceae</taxon>
        <taxon>Mobiluncus</taxon>
    </lineage>
</organism>
<dbReference type="PANTHER" id="PTHR43400">
    <property type="entry name" value="FUMARATE REDUCTASE"/>
    <property type="match status" value="1"/>
</dbReference>
<keyword evidence="2" id="KW-0285">Flavoprotein</keyword>
<dbReference type="SUPFAM" id="SSF56425">
    <property type="entry name" value="Succinate dehydrogenase/fumarate reductase flavoprotein, catalytic domain"/>
    <property type="match status" value="1"/>
</dbReference>
<dbReference type="InterPro" id="IPR050315">
    <property type="entry name" value="FAD-oxidoreductase_2"/>
</dbReference>
<dbReference type="GO" id="GO:0008202">
    <property type="term" value="P:steroid metabolic process"/>
    <property type="evidence" value="ECO:0007669"/>
    <property type="project" value="UniProtKB-ARBA"/>
</dbReference>
<dbReference type="Proteomes" id="UP000250245">
    <property type="component" value="Unassembled WGS sequence"/>
</dbReference>
<dbReference type="PANTHER" id="PTHR43400:SF10">
    <property type="entry name" value="3-OXOSTEROID 1-DEHYDROGENASE"/>
    <property type="match status" value="1"/>
</dbReference>
<keyword evidence="4 6" id="KW-0560">Oxidoreductase</keyword>
<dbReference type="Pfam" id="PF00890">
    <property type="entry name" value="FAD_binding_2"/>
    <property type="match status" value="1"/>
</dbReference>
<dbReference type="Gene3D" id="3.50.50.60">
    <property type="entry name" value="FAD/NAD(P)-binding domain"/>
    <property type="match status" value="2"/>
</dbReference>
<dbReference type="InterPro" id="IPR036188">
    <property type="entry name" value="FAD/NAD-bd_sf"/>
</dbReference>
<comment type="cofactor">
    <cofactor evidence="1">
        <name>FAD</name>
        <dbReference type="ChEBI" id="CHEBI:57692"/>
    </cofactor>
</comment>
<evidence type="ECO:0000256" key="1">
    <source>
        <dbReference type="ARBA" id="ARBA00001974"/>
    </source>
</evidence>
<reference evidence="6 7" key="1">
    <citation type="submission" date="2018-06" db="EMBL/GenBank/DDBJ databases">
        <authorList>
            <consortium name="Pathogen Informatics"/>
            <person name="Doyle S."/>
        </authorList>
    </citation>
    <scope>NUCLEOTIDE SEQUENCE [LARGE SCALE GENOMIC DNA]</scope>
    <source>
        <strain evidence="6 7">NCTC11820</strain>
    </source>
</reference>
<dbReference type="RefSeq" id="WP_013188545.1">
    <property type="nucleotide sequence ID" value="NZ_CAMYEK010000013.1"/>
</dbReference>
<dbReference type="InterPro" id="IPR027477">
    <property type="entry name" value="Succ_DH/fumarate_Rdtase_cat_sf"/>
</dbReference>
<dbReference type="EC" id="1.3.99.4" evidence="6"/>
<protein>
    <submittedName>
        <fullName evidence="6">3-oxosteroid 1-dehydrogenase</fullName>
        <ecNumber evidence="6">1.3.99.4</ecNumber>
    </submittedName>
</protein>
<dbReference type="EMBL" id="UASJ01000001">
    <property type="protein sequence ID" value="SQB64302.1"/>
    <property type="molecule type" value="Genomic_DNA"/>
</dbReference>
<evidence type="ECO:0000256" key="3">
    <source>
        <dbReference type="ARBA" id="ARBA00022827"/>
    </source>
</evidence>
<proteinExistence type="predicted"/>
<evidence type="ECO:0000313" key="6">
    <source>
        <dbReference type="EMBL" id="SQB64302.1"/>
    </source>
</evidence>
<dbReference type="Gene3D" id="3.90.700.10">
    <property type="entry name" value="Succinate dehydrogenase/fumarate reductase flavoprotein, catalytic domain"/>
    <property type="match status" value="1"/>
</dbReference>
<evidence type="ECO:0000256" key="4">
    <source>
        <dbReference type="ARBA" id="ARBA00023002"/>
    </source>
</evidence>
<name>A0A2X2Y912_9ACTO</name>
<evidence type="ECO:0000256" key="2">
    <source>
        <dbReference type="ARBA" id="ARBA00022630"/>
    </source>
</evidence>
<dbReference type="InterPro" id="IPR003953">
    <property type="entry name" value="FAD-dep_OxRdtase_2_FAD-bd"/>
</dbReference>
<dbReference type="SUPFAM" id="SSF51905">
    <property type="entry name" value="FAD/NAD(P)-binding domain"/>
    <property type="match status" value="1"/>
</dbReference>
<sequence>MNTKKSSARKPFDRPSKDTYDVIVVGSGAAGLSASLTAARRGLKVLMVEKSDQWGGSTSKSAGMVWVPGNNVFARLGGSDSTDLGRQYMKATVGDCTSDEMIDTFLEEGKKCMDFLTASCPHLEFRRMEGYPDYWLDAPGAAKTGRGVEAGAFDSRLLGPWEKTHVKAYFRPMSPVDMNSYDSADLLLAMTDPRPWIRGMKLLWRNLKHYAKGARPLTMGAGLTAAIMYSVLREGVEVKLQNALVDFLIGDGDAGKKGKGEQRVTGVVLEHNGTRYPINATHGVILACGGFERNEVMRQKYQRHPITGTWTVGVEGNTGDGIELGMKHGAAIDNMADAIWSPVIKLPRTEGFQPIVIEDEERFIIPDRSLPHTMMVNGKGKRFMNEALPYCAAGQGLYGGVFGKGEGDAENMPAWLIFDQQFRDKYFFAYGHMPRVELPDVYYESGALVRRDTLDELAEAIDVPSAALAETIERFNGFADRGIDEDFHRGENEHDKFYANRYHHPNPSLGRLEKGPFYATQVYPGDIGTAGGLVIDTKARVTREDGSVIPGLMAAGNTTKSVIGHTYTAGGTSIGAALVFGYIAANTAADEAFADNPVFVAH</sequence>
<evidence type="ECO:0000259" key="5">
    <source>
        <dbReference type="Pfam" id="PF00890"/>
    </source>
</evidence>
<dbReference type="GeneID" id="55564227"/>
<dbReference type="GO" id="GO:0047571">
    <property type="term" value="F:3-oxosteroid 1-dehydrogenase activity"/>
    <property type="evidence" value="ECO:0007669"/>
    <property type="project" value="UniProtKB-EC"/>
</dbReference>